<sequence>MKKKIIRVTTVPESLGGLLTGQLNFMSQYFDVVGISSTGNESRLLKVGKDEGVRVIPVEMTRKITPMKDLKAVWKLYKIFKKEKPYIVHSHTPKAGTLSMLAALIANVPHRLHTIAGLPLVEATGFKRLILNTVEKITYRCATKIYPNSYGLVDIILKHKFTSKKKLRVIGKGSSNGIDTNHFNPLLYNDSYKIKLRKQLKIPDTSFIFIFLGRLVADKGLNELIKAFSKLNKEFSDTKLLLVGGYERELDPLSPDSEHIINTNNNIITTGWVNDVRPYFSISNALTFPSYREGFPNVLMQAAAMELVSIVTNINGCNEIINHGKNGIIIPVKNDEALYNAMIQVYNNKSASIVMGKASRKIIVSNYKRTEVWNALLKEYNSLS</sequence>
<feature type="domain" description="Glycosyltransferase subfamily 4-like N-terminal" evidence="2">
    <location>
        <begin position="26"/>
        <end position="147"/>
    </location>
</feature>
<dbReference type="EMBL" id="SIRS01000002">
    <property type="protein sequence ID" value="TBN17658.1"/>
    <property type="molecule type" value="Genomic_DNA"/>
</dbReference>
<evidence type="ECO:0000259" key="1">
    <source>
        <dbReference type="Pfam" id="PF00534"/>
    </source>
</evidence>
<protein>
    <submittedName>
        <fullName evidence="3">Glycosyltransferase family 1 protein</fullName>
    </submittedName>
</protein>
<dbReference type="Pfam" id="PF13477">
    <property type="entry name" value="Glyco_trans_4_2"/>
    <property type="match status" value="1"/>
</dbReference>
<dbReference type="RefSeq" id="WP_130935948.1">
    <property type="nucleotide sequence ID" value="NZ_BMEE01000001.1"/>
</dbReference>
<dbReference type="PANTHER" id="PTHR12526">
    <property type="entry name" value="GLYCOSYLTRANSFERASE"/>
    <property type="match status" value="1"/>
</dbReference>
<organism evidence="3 4">
    <name type="scientific">Hyunsoonleella pacifica</name>
    <dbReference type="NCBI Taxonomy" id="1080224"/>
    <lineage>
        <taxon>Bacteria</taxon>
        <taxon>Pseudomonadati</taxon>
        <taxon>Bacteroidota</taxon>
        <taxon>Flavobacteriia</taxon>
        <taxon>Flavobacteriales</taxon>
        <taxon>Flavobacteriaceae</taxon>
    </lineage>
</organism>
<keyword evidence="3" id="KW-0808">Transferase</keyword>
<dbReference type="Proteomes" id="UP000292372">
    <property type="component" value="Unassembled WGS sequence"/>
</dbReference>
<dbReference type="InterPro" id="IPR001296">
    <property type="entry name" value="Glyco_trans_1"/>
</dbReference>
<dbReference type="CDD" id="cd03808">
    <property type="entry name" value="GT4_CapM-like"/>
    <property type="match status" value="1"/>
</dbReference>
<dbReference type="SUPFAM" id="SSF53756">
    <property type="entry name" value="UDP-Glycosyltransferase/glycogen phosphorylase"/>
    <property type="match status" value="1"/>
</dbReference>
<accession>A0A4V2JB75</accession>
<dbReference type="OrthoDB" id="9790710at2"/>
<evidence type="ECO:0000259" key="2">
    <source>
        <dbReference type="Pfam" id="PF13477"/>
    </source>
</evidence>
<evidence type="ECO:0000313" key="3">
    <source>
        <dbReference type="EMBL" id="TBN17658.1"/>
    </source>
</evidence>
<name>A0A4V2JB75_9FLAO</name>
<comment type="caution">
    <text evidence="3">The sequence shown here is derived from an EMBL/GenBank/DDBJ whole genome shotgun (WGS) entry which is preliminary data.</text>
</comment>
<keyword evidence="4" id="KW-1185">Reference proteome</keyword>
<dbReference type="AlphaFoldDB" id="A0A4V2JB75"/>
<evidence type="ECO:0000313" key="4">
    <source>
        <dbReference type="Proteomes" id="UP000292372"/>
    </source>
</evidence>
<dbReference type="InterPro" id="IPR028098">
    <property type="entry name" value="Glyco_trans_4-like_N"/>
</dbReference>
<feature type="domain" description="Glycosyl transferase family 1" evidence="1">
    <location>
        <begin position="195"/>
        <end position="361"/>
    </location>
</feature>
<dbReference type="Pfam" id="PF00534">
    <property type="entry name" value="Glycos_transf_1"/>
    <property type="match status" value="1"/>
</dbReference>
<gene>
    <name evidence="3" type="ORF">EYD46_04905</name>
</gene>
<proteinExistence type="predicted"/>
<dbReference type="Gene3D" id="3.40.50.2000">
    <property type="entry name" value="Glycogen Phosphorylase B"/>
    <property type="match status" value="2"/>
</dbReference>
<dbReference type="GO" id="GO:0016757">
    <property type="term" value="F:glycosyltransferase activity"/>
    <property type="evidence" value="ECO:0007669"/>
    <property type="project" value="InterPro"/>
</dbReference>
<reference evidence="3 4" key="1">
    <citation type="journal article" date="2015" name="Int. J. Syst. Evol. Microbiol.">
        <title>Hyunsoonleella pacifica sp. nov., isolated from seawater of South Pacific Gyre.</title>
        <authorList>
            <person name="Gao X."/>
            <person name="Zhang Z."/>
            <person name="Dai X."/>
            <person name="Zhang X.H."/>
        </authorList>
    </citation>
    <scope>NUCLEOTIDE SEQUENCE [LARGE SCALE GENOMIC DNA]</scope>
    <source>
        <strain evidence="3 4">SW033</strain>
    </source>
</reference>